<organism evidence="10 11">
    <name type="scientific">Streptomyces camelliae</name>
    <dbReference type="NCBI Taxonomy" id="3004093"/>
    <lineage>
        <taxon>Bacteria</taxon>
        <taxon>Bacillati</taxon>
        <taxon>Actinomycetota</taxon>
        <taxon>Actinomycetes</taxon>
        <taxon>Kitasatosporales</taxon>
        <taxon>Streptomycetaceae</taxon>
        <taxon>Streptomyces</taxon>
    </lineage>
</organism>
<keyword evidence="4 8" id="KW-1133">Transmembrane helix</keyword>
<feature type="transmembrane region" description="Helical" evidence="8">
    <location>
        <begin position="275"/>
        <end position="294"/>
    </location>
</feature>
<evidence type="ECO:0000313" key="10">
    <source>
        <dbReference type="EMBL" id="WBO68644.1"/>
    </source>
</evidence>
<dbReference type="InterPro" id="IPR052175">
    <property type="entry name" value="ComplexI-like_HydComp"/>
</dbReference>
<feature type="transmembrane region" description="Helical" evidence="8">
    <location>
        <begin position="383"/>
        <end position="402"/>
    </location>
</feature>
<feature type="transmembrane region" description="Helical" evidence="8">
    <location>
        <begin position="655"/>
        <end position="675"/>
    </location>
</feature>
<keyword evidence="11" id="KW-1185">Reference proteome</keyword>
<feature type="transmembrane region" description="Helical" evidence="8">
    <location>
        <begin position="166"/>
        <end position="189"/>
    </location>
</feature>
<evidence type="ECO:0000256" key="7">
    <source>
        <dbReference type="RuleBase" id="RU000320"/>
    </source>
</evidence>
<evidence type="ECO:0000256" key="2">
    <source>
        <dbReference type="ARBA" id="ARBA00022475"/>
    </source>
</evidence>
<dbReference type="InterPro" id="IPR001750">
    <property type="entry name" value="ND/Mrp_TM"/>
</dbReference>
<dbReference type="InterPro" id="IPR003918">
    <property type="entry name" value="NADH_UbQ_OxRdtase"/>
</dbReference>
<feature type="transmembrane region" description="Helical" evidence="8">
    <location>
        <begin position="114"/>
        <end position="132"/>
    </location>
</feature>
<name>A0ABY7PGH0_9ACTN</name>
<feature type="transmembrane region" description="Helical" evidence="8">
    <location>
        <begin position="422"/>
        <end position="454"/>
    </location>
</feature>
<feature type="transmembrane region" description="Helical" evidence="8">
    <location>
        <begin position="209"/>
        <end position="234"/>
    </location>
</feature>
<gene>
    <name evidence="10" type="ORF">O1G22_40490</name>
</gene>
<comment type="subcellular location">
    <subcellularLocation>
        <location evidence="1">Cell membrane</location>
        <topology evidence="1">Multi-pass membrane protein</topology>
    </subcellularLocation>
    <subcellularLocation>
        <location evidence="7">Membrane</location>
        <topology evidence="7">Multi-pass membrane protein</topology>
    </subcellularLocation>
</comment>
<dbReference type="PANTHER" id="PTHR42682">
    <property type="entry name" value="HYDROGENASE-4 COMPONENT F"/>
    <property type="match status" value="1"/>
</dbReference>
<evidence type="ECO:0000259" key="9">
    <source>
        <dbReference type="Pfam" id="PF00361"/>
    </source>
</evidence>
<keyword evidence="5" id="KW-0560">Oxidoreductase</keyword>
<dbReference type="Proteomes" id="UP001212326">
    <property type="component" value="Chromosome"/>
</dbReference>
<reference evidence="10 11" key="1">
    <citation type="submission" date="2022-12" db="EMBL/GenBank/DDBJ databases">
        <authorList>
            <person name="Mo P."/>
        </authorList>
    </citation>
    <scope>NUCLEOTIDE SEQUENCE [LARGE SCALE GENOMIC DNA]</scope>
    <source>
        <strain evidence="10 11">HUAS 2-6</strain>
    </source>
</reference>
<keyword evidence="6 8" id="KW-0472">Membrane</keyword>
<dbReference type="Pfam" id="PF00361">
    <property type="entry name" value="Proton_antipo_M"/>
    <property type="match status" value="1"/>
</dbReference>
<dbReference type="EMBL" id="CP115300">
    <property type="protein sequence ID" value="WBO68644.1"/>
    <property type="molecule type" value="Genomic_DNA"/>
</dbReference>
<feature type="transmembrane region" description="Helical" evidence="8">
    <location>
        <begin position="475"/>
        <end position="497"/>
    </location>
</feature>
<evidence type="ECO:0000256" key="3">
    <source>
        <dbReference type="ARBA" id="ARBA00022692"/>
    </source>
</evidence>
<feature type="transmembrane region" description="Helical" evidence="8">
    <location>
        <begin position="32"/>
        <end position="51"/>
    </location>
</feature>
<protein>
    <submittedName>
        <fullName evidence="10">Proton-conducting transporter membrane subunit</fullName>
    </submittedName>
</protein>
<evidence type="ECO:0000256" key="5">
    <source>
        <dbReference type="ARBA" id="ARBA00023002"/>
    </source>
</evidence>
<dbReference type="PANTHER" id="PTHR42682:SF3">
    <property type="entry name" value="FORMATE HYDROGENLYASE SUBUNIT 3-RELATED"/>
    <property type="match status" value="1"/>
</dbReference>
<evidence type="ECO:0000256" key="6">
    <source>
        <dbReference type="ARBA" id="ARBA00023136"/>
    </source>
</evidence>
<feature type="transmembrane region" description="Helical" evidence="8">
    <location>
        <begin position="81"/>
        <end position="102"/>
    </location>
</feature>
<feature type="transmembrane region" description="Helical" evidence="8">
    <location>
        <begin position="335"/>
        <end position="362"/>
    </location>
</feature>
<evidence type="ECO:0000256" key="8">
    <source>
        <dbReference type="SAM" id="Phobius"/>
    </source>
</evidence>
<evidence type="ECO:0000256" key="1">
    <source>
        <dbReference type="ARBA" id="ARBA00004651"/>
    </source>
</evidence>
<sequence>MSAIPAALATAVALGGAGAAAGLALPYRPRVPVVGVLTAGVGVAGAVAGAAALSGNRWAAVCSGLVPPAGAQVAVDALAGLFMAVAGAVVAAVAVYGIGYAAGRGSGGLGSRTAQAVLPLFALSLVLVPVAASVSTFLLLWEVSALGSLLLVLAEHQQHASVRQAGVWYAVLTHLGLVLLLAGFSLFAARAGGETFTALRAGASGVPAGVRGLVFALLALAFTSKAGAVPLHAWLPRAYPEAPGPVAALMSAAMVNLGIYGLVRTALDLLGGGPAWWWLGLLAVGGASAVYGVLQAAVASDLKRLVAYSSSENMGLVLIGVGACGLFASHGDRPLAALALAAALLHVVNHAAFKALLFCAAGSVQRSTGLRDLDRLGGLRSRLPVTAGCFALAALGAVALPPGNGFVSEWLLLQSLVHGRQVPGVAVAVALPLSVALIALSAGIAAAVFVKALGVGFFARPRDRRAASAREAPPLMLAGMALLAVAIVALAVVPGLLGDGLDRAVGAVGLPGTGAVSGGGARVRLAGISASLSPLWVVAALTAAILPATGLPRLRGRRGRRVNARLWDCGGGAPTPRMTYTATSFAEPLQRVFDDVLAPEQHVDVTPVRESAYLVRRVRFRHRVPDRIEHRLYDPVLRALAGAGQAARGLAGGSVHLYLGYGFAGLVVLLLALAVGW</sequence>
<feature type="transmembrane region" description="Helical" evidence="8">
    <location>
        <begin position="533"/>
        <end position="551"/>
    </location>
</feature>
<feature type="domain" description="NADH:quinone oxidoreductase/Mrp antiporter transmembrane" evidence="9">
    <location>
        <begin position="132"/>
        <end position="427"/>
    </location>
</feature>
<accession>A0ABY7PGH0</accession>
<feature type="transmembrane region" description="Helical" evidence="8">
    <location>
        <begin position="246"/>
        <end position="263"/>
    </location>
</feature>
<evidence type="ECO:0000256" key="4">
    <source>
        <dbReference type="ARBA" id="ARBA00022989"/>
    </source>
</evidence>
<dbReference type="PRINTS" id="PR01437">
    <property type="entry name" value="NUOXDRDTASE4"/>
</dbReference>
<dbReference type="RefSeq" id="WP_270085874.1">
    <property type="nucleotide sequence ID" value="NZ_CP115300.1"/>
</dbReference>
<proteinExistence type="predicted"/>
<keyword evidence="2" id="KW-1003">Cell membrane</keyword>
<keyword evidence="3 7" id="KW-0812">Transmembrane</keyword>
<evidence type="ECO:0000313" key="11">
    <source>
        <dbReference type="Proteomes" id="UP001212326"/>
    </source>
</evidence>